<dbReference type="EMBL" id="MBDO02000153">
    <property type="protein sequence ID" value="RLN61520.1"/>
    <property type="molecule type" value="Genomic_DNA"/>
</dbReference>
<organism evidence="4 5">
    <name type="scientific">Phytophthora kernoviae</name>
    <dbReference type="NCBI Taxonomy" id="325452"/>
    <lineage>
        <taxon>Eukaryota</taxon>
        <taxon>Sar</taxon>
        <taxon>Stramenopiles</taxon>
        <taxon>Oomycota</taxon>
        <taxon>Peronosporomycetes</taxon>
        <taxon>Peronosporales</taxon>
        <taxon>Peronosporaceae</taxon>
        <taxon>Phytophthora</taxon>
    </lineage>
</organism>
<gene>
    <name evidence="4" type="ORF">BBP00_00005352</name>
</gene>
<dbReference type="GO" id="GO:0005737">
    <property type="term" value="C:cytoplasm"/>
    <property type="evidence" value="ECO:0007669"/>
    <property type="project" value="TreeGrafter"/>
</dbReference>
<dbReference type="Gene3D" id="3.40.50.300">
    <property type="entry name" value="P-loop containing nucleotide triphosphate hydrolases"/>
    <property type="match status" value="2"/>
</dbReference>
<keyword evidence="2" id="KW-0067">ATP-binding</keyword>
<name>A0A3F2RR29_9STRA</name>
<dbReference type="SUPFAM" id="SSF52540">
    <property type="entry name" value="P-loop containing nucleoside triphosphate hydrolases"/>
    <property type="match status" value="1"/>
</dbReference>
<keyword evidence="1" id="KW-0547">Nucleotide-binding</keyword>
<accession>A0A3F2RR29</accession>
<reference evidence="4 5" key="1">
    <citation type="submission" date="2018-07" db="EMBL/GenBank/DDBJ databases">
        <title>Genome sequencing of oomycete isolates from Chile give support for New Zealand origin for Phytophthora kernoviae and make available the first Nothophytophthora sp. genome.</title>
        <authorList>
            <person name="Studholme D.J."/>
            <person name="Sanfuentes E."/>
            <person name="Panda P."/>
            <person name="Hill R."/>
            <person name="Sambles C."/>
            <person name="Grant M."/>
            <person name="Williams N.M."/>
            <person name="Mcdougal R.L."/>
        </authorList>
    </citation>
    <scope>NUCLEOTIDE SEQUENCE [LARGE SCALE GENOMIC DNA]</scope>
    <source>
        <strain evidence="4">Chile6</strain>
    </source>
</reference>
<dbReference type="GO" id="GO:0005524">
    <property type="term" value="F:ATP binding"/>
    <property type="evidence" value="ECO:0007669"/>
    <property type="project" value="UniProtKB-KW"/>
</dbReference>
<feature type="domain" description="ClpA/ClpB AAA lid" evidence="3">
    <location>
        <begin position="3"/>
        <end position="67"/>
    </location>
</feature>
<dbReference type="InterPro" id="IPR041546">
    <property type="entry name" value="ClpA/ClpB_AAA_lid"/>
</dbReference>
<dbReference type="Pfam" id="PF17871">
    <property type="entry name" value="AAA_lid_9"/>
    <property type="match status" value="1"/>
</dbReference>
<dbReference type="Proteomes" id="UP000277300">
    <property type="component" value="Unassembled WGS sequence"/>
</dbReference>
<dbReference type="PANTHER" id="PTHR11638">
    <property type="entry name" value="ATP-DEPENDENT CLP PROTEASE"/>
    <property type="match status" value="1"/>
</dbReference>
<evidence type="ECO:0000256" key="1">
    <source>
        <dbReference type="ARBA" id="ARBA00022741"/>
    </source>
</evidence>
<dbReference type="GO" id="GO:0016887">
    <property type="term" value="F:ATP hydrolysis activity"/>
    <property type="evidence" value="ECO:0007669"/>
    <property type="project" value="TreeGrafter"/>
</dbReference>
<evidence type="ECO:0000313" key="4">
    <source>
        <dbReference type="EMBL" id="RLN61520.1"/>
    </source>
</evidence>
<comment type="caution">
    <text evidence="4">The sequence shown here is derived from an EMBL/GenBank/DDBJ whole genome shotgun (WGS) entry which is preliminary data.</text>
</comment>
<dbReference type="GO" id="GO:0034605">
    <property type="term" value="P:cellular response to heat"/>
    <property type="evidence" value="ECO:0007669"/>
    <property type="project" value="TreeGrafter"/>
</dbReference>
<evidence type="ECO:0000313" key="5">
    <source>
        <dbReference type="Proteomes" id="UP000277300"/>
    </source>
</evidence>
<protein>
    <recommendedName>
        <fullName evidence="3">ClpA/ClpB AAA lid domain-containing protein</fullName>
    </recommendedName>
</protein>
<evidence type="ECO:0000256" key="2">
    <source>
        <dbReference type="ARBA" id="ARBA00022840"/>
    </source>
</evidence>
<dbReference type="InterPro" id="IPR027417">
    <property type="entry name" value="P-loop_NTPase"/>
</dbReference>
<sequence length="121" mass="13869">MLEAAIVAAAKLADRYTKERFMPDKTIDITDEACANAEKARVNEIRELHDKHQHLQQKAEQASRNRGLQAVADLQYYAIPDVKRRITEAEKAKKRQDEDDTQHKIVEEAVREAKICEVVAQ</sequence>
<evidence type="ECO:0000259" key="3">
    <source>
        <dbReference type="Pfam" id="PF17871"/>
    </source>
</evidence>
<proteinExistence type="predicted"/>
<dbReference type="InterPro" id="IPR050130">
    <property type="entry name" value="ClpA_ClpB"/>
</dbReference>
<dbReference type="PANTHER" id="PTHR11638:SF18">
    <property type="entry name" value="HEAT SHOCK PROTEIN 104"/>
    <property type="match status" value="1"/>
</dbReference>
<dbReference type="AlphaFoldDB" id="A0A3F2RR29"/>